<sequence>MDNKKFDQVIKQNVGFISGLASGVVYILLGQPFDTVKIRLQVTQNQNQTIGQTVKQLIQEDGLRGFYKGTTAPLIGIGAITSIQFGVFEKMKKNFQQSSEKLNFQQLVTSGSVSCLAASIFTIPVEHVRIKMQIQMQSSKLFPNSLSCFGQIYSQYGIQGLYRGMGVGVIRESLMGLKYGGYSYLMQQGNMKNTNQKQNSIISGAISGFLTWLIIYPIDSIKSKMQGDNLKSPKYQSYSQIIKTTSFKQLYHGLIPCLQRSIVVNMGGFLAYEQVKQLICSNFRDFQY</sequence>
<dbReference type="EMBL" id="LDAU01000113">
    <property type="protein sequence ID" value="KRX04674.1"/>
    <property type="molecule type" value="Genomic_DNA"/>
</dbReference>
<dbReference type="GO" id="GO:0000064">
    <property type="term" value="F:L-ornithine transmembrane transporter activity"/>
    <property type="evidence" value="ECO:0007669"/>
    <property type="project" value="TreeGrafter"/>
</dbReference>
<evidence type="ECO:0000256" key="1">
    <source>
        <dbReference type="ARBA" id="ARBA00004225"/>
    </source>
</evidence>
<keyword evidence="4 9" id="KW-0812">Transmembrane</keyword>
<evidence type="ECO:0000256" key="7">
    <source>
        <dbReference type="ARBA" id="ARBA00023128"/>
    </source>
</evidence>
<keyword evidence="13" id="KW-1185">Reference proteome</keyword>
<evidence type="ECO:0000313" key="12">
    <source>
        <dbReference type="EMBL" id="KRX04674.1"/>
    </source>
</evidence>
<dbReference type="OrthoDB" id="409586at2759"/>
<feature type="repeat" description="Solcar" evidence="9">
    <location>
        <begin position="195"/>
        <end position="278"/>
    </location>
</feature>
<dbReference type="InterPro" id="IPR023395">
    <property type="entry name" value="MCP_dom_sf"/>
</dbReference>
<feature type="transmembrane region" description="Helical" evidence="11">
    <location>
        <begin position="201"/>
        <end position="218"/>
    </location>
</feature>
<comment type="caution">
    <text evidence="12">The sequence shown here is derived from an EMBL/GenBank/DDBJ whole genome shotgun (WGS) entry which is preliminary data.</text>
</comment>
<protein>
    <submittedName>
        <fullName evidence="12">Mitochondrial carrier domain</fullName>
    </submittedName>
</protein>
<dbReference type="InterPro" id="IPR018108">
    <property type="entry name" value="MCP_transmembrane"/>
</dbReference>
<name>A0A0V0QQU6_PSEPJ</name>
<dbReference type="OMA" id="YANEIEC"/>
<dbReference type="SUPFAM" id="SSF103506">
    <property type="entry name" value="Mitochondrial carrier"/>
    <property type="match status" value="1"/>
</dbReference>
<dbReference type="GO" id="GO:1990575">
    <property type="term" value="P:mitochondrial L-ornithine transmembrane transport"/>
    <property type="evidence" value="ECO:0007669"/>
    <property type="project" value="TreeGrafter"/>
</dbReference>
<feature type="repeat" description="Solcar" evidence="9">
    <location>
        <begin position="10"/>
        <end position="94"/>
    </location>
</feature>
<dbReference type="Pfam" id="PF00153">
    <property type="entry name" value="Mito_carr"/>
    <property type="match status" value="3"/>
</dbReference>
<dbReference type="AlphaFoldDB" id="A0A0V0QQU6"/>
<dbReference type="InParanoid" id="A0A0V0QQU6"/>
<dbReference type="Proteomes" id="UP000054937">
    <property type="component" value="Unassembled WGS sequence"/>
</dbReference>
<keyword evidence="8 9" id="KW-0472">Membrane</keyword>
<comment type="similarity">
    <text evidence="2 10">Belongs to the mitochondrial carrier (TC 2.A.29) family.</text>
</comment>
<reference evidence="12 13" key="1">
    <citation type="journal article" date="2015" name="Sci. Rep.">
        <title>Genome of the facultative scuticociliatosis pathogen Pseudocohnilembus persalinus provides insight into its virulence through horizontal gene transfer.</title>
        <authorList>
            <person name="Xiong J."/>
            <person name="Wang G."/>
            <person name="Cheng J."/>
            <person name="Tian M."/>
            <person name="Pan X."/>
            <person name="Warren A."/>
            <person name="Jiang C."/>
            <person name="Yuan D."/>
            <person name="Miao W."/>
        </authorList>
    </citation>
    <scope>NUCLEOTIDE SEQUENCE [LARGE SCALE GENOMIC DNA]</scope>
    <source>
        <strain evidence="12">36N120E</strain>
    </source>
</reference>
<evidence type="ECO:0000256" key="4">
    <source>
        <dbReference type="ARBA" id="ARBA00022692"/>
    </source>
</evidence>
<organism evidence="12 13">
    <name type="scientific">Pseudocohnilembus persalinus</name>
    <name type="common">Ciliate</name>
    <dbReference type="NCBI Taxonomy" id="266149"/>
    <lineage>
        <taxon>Eukaryota</taxon>
        <taxon>Sar</taxon>
        <taxon>Alveolata</taxon>
        <taxon>Ciliophora</taxon>
        <taxon>Intramacronucleata</taxon>
        <taxon>Oligohymenophorea</taxon>
        <taxon>Scuticociliatia</taxon>
        <taxon>Philasterida</taxon>
        <taxon>Pseudocohnilembidae</taxon>
        <taxon>Pseudocohnilembus</taxon>
    </lineage>
</organism>
<feature type="transmembrane region" description="Helical" evidence="11">
    <location>
        <begin position="65"/>
        <end position="87"/>
    </location>
</feature>
<gene>
    <name evidence="12" type="ORF">PPERSA_09466</name>
</gene>
<dbReference type="PANTHER" id="PTHR45624">
    <property type="entry name" value="MITOCHONDRIAL BASIC AMINO ACIDS TRANSPORTER-RELATED"/>
    <property type="match status" value="1"/>
</dbReference>
<keyword evidence="5" id="KW-0677">Repeat</keyword>
<evidence type="ECO:0000256" key="10">
    <source>
        <dbReference type="RuleBase" id="RU000488"/>
    </source>
</evidence>
<feature type="transmembrane region" description="Helical" evidence="11">
    <location>
        <begin position="12"/>
        <end position="29"/>
    </location>
</feature>
<evidence type="ECO:0000256" key="6">
    <source>
        <dbReference type="ARBA" id="ARBA00022989"/>
    </source>
</evidence>
<dbReference type="Gene3D" id="1.50.40.10">
    <property type="entry name" value="Mitochondrial carrier domain"/>
    <property type="match status" value="1"/>
</dbReference>
<comment type="subcellular location">
    <subcellularLocation>
        <location evidence="1">Mitochondrion membrane</location>
        <topology evidence="1">Multi-pass membrane protein</topology>
    </subcellularLocation>
</comment>
<dbReference type="PANTHER" id="PTHR45624:SF12">
    <property type="entry name" value="MITOCHONDRIAL ORNITHINE TRANSPORTER 1"/>
    <property type="match status" value="1"/>
</dbReference>
<evidence type="ECO:0000256" key="9">
    <source>
        <dbReference type="PROSITE-ProRule" id="PRU00282"/>
    </source>
</evidence>
<accession>A0A0V0QQU6</accession>
<evidence type="ECO:0000313" key="13">
    <source>
        <dbReference type="Proteomes" id="UP000054937"/>
    </source>
</evidence>
<evidence type="ECO:0000256" key="11">
    <source>
        <dbReference type="SAM" id="Phobius"/>
    </source>
</evidence>
<evidence type="ECO:0000256" key="2">
    <source>
        <dbReference type="ARBA" id="ARBA00006375"/>
    </source>
</evidence>
<dbReference type="GO" id="GO:0031966">
    <property type="term" value="C:mitochondrial membrane"/>
    <property type="evidence" value="ECO:0007669"/>
    <property type="project" value="UniProtKB-SubCell"/>
</dbReference>
<keyword evidence="7" id="KW-0496">Mitochondrion</keyword>
<evidence type="ECO:0000256" key="3">
    <source>
        <dbReference type="ARBA" id="ARBA00022448"/>
    </source>
</evidence>
<proteinExistence type="inferred from homology"/>
<dbReference type="InterPro" id="IPR050567">
    <property type="entry name" value="Mitochondrial_Carrier"/>
</dbReference>
<feature type="repeat" description="Solcar" evidence="9">
    <location>
        <begin position="105"/>
        <end position="188"/>
    </location>
</feature>
<evidence type="ECO:0000256" key="5">
    <source>
        <dbReference type="ARBA" id="ARBA00022737"/>
    </source>
</evidence>
<keyword evidence="3 10" id="KW-0813">Transport</keyword>
<evidence type="ECO:0000256" key="8">
    <source>
        <dbReference type="ARBA" id="ARBA00023136"/>
    </source>
</evidence>
<dbReference type="PROSITE" id="PS50920">
    <property type="entry name" value="SOLCAR"/>
    <property type="match status" value="3"/>
</dbReference>
<keyword evidence="6 11" id="KW-1133">Transmembrane helix</keyword>